<sequence>MSDVNAYSRSSARPNRNILFQNGGVLLFLLLAALCVAPLTGSRHVSTRAARFPCAQCNTQDLPDAVFARRYLSTCMACGEMFGREIAHCCMCYEEFTNKCNTALRRR</sequence>
<protein>
    <submittedName>
        <fullName evidence="1">Uncharacterized protein</fullName>
    </submittedName>
</protein>
<name>A0A433T5B7_ELYCH</name>
<comment type="caution">
    <text evidence="1">The sequence shown here is derived from an EMBL/GenBank/DDBJ whole genome shotgun (WGS) entry which is preliminary data.</text>
</comment>
<keyword evidence="2" id="KW-1185">Reference proteome</keyword>
<accession>A0A433T5B7</accession>
<gene>
    <name evidence="1" type="ORF">EGW08_015514</name>
</gene>
<proteinExistence type="predicted"/>
<dbReference type="AlphaFoldDB" id="A0A433T5B7"/>
<dbReference type="OrthoDB" id="6152389at2759"/>
<organism evidence="1 2">
    <name type="scientific">Elysia chlorotica</name>
    <name type="common">Eastern emerald elysia</name>
    <name type="synonym">Sea slug</name>
    <dbReference type="NCBI Taxonomy" id="188477"/>
    <lineage>
        <taxon>Eukaryota</taxon>
        <taxon>Metazoa</taxon>
        <taxon>Spiralia</taxon>
        <taxon>Lophotrochozoa</taxon>
        <taxon>Mollusca</taxon>
        <taxon>Gastropoda</taxon>
        <taxon>Heterobranchia</taxon>
        <taxon>Euthyneura</taxon>
        <taxon>Panpulmonata</taxon>
        <taxon>Sacoglossa</taxon>
        <taxon>Placobranchoidea</taxon>
        <taxon>Plakobranchidae</taxon>
        <taxon>Elysia</taxon>
    </lineage>
</organism>
<dbReference type="Proteomes" id="UP000271974">
    <property type="component" value="Unassembled WGS sequence"/>
</dbReference>
<reference evidence="1 2" key="1">
    <citation type="submission" date="2019-01" db="EMBL/GenBank/DDBJ databases">
        <title>A draft genome assembly of the solar-powered sea slug Elysia chlorotica.</title>
        <authorList>
            <person name="Cai H."/>
            <person name="Li Q."/>
            <person name="Fang X."/>
            <person name="Li J."/>
            <person name="Curtis N.E."/>
            <person name="Altenburger A."/>
            <person name="Shibata T."/>
            <person name="Feng M."/>
            <person name="Maeda T."/>
            <person name="Schwartz J.A."/>
            <person name="Shigenobu S."/>
            <person name="Lundholm N."/>
            <person name="Nishiyama T."/>
            <person name="Yang H."/>
            <person name="Hasebe M."/>
            <person name="Li S."/>
            <person name="Pierce S.K."/>
            <person name="Wang J."/>
        </authorList>
    </citation>
    <scope>NUCLEOTIDE SEQUENCE [LARGE SCALE GENOMIC DNA]</scope>
    <source>
        <strain evidence="1">EC2010</strain>
        <tissue evidence="1">Whole organism of an adult</tissue>
    </source>
</reference>
<evidence type="ECO:0000313" key="2">
    <source>
        <dbReference type="Proteomes" id="UP000271974"/>
    </source>
</evidence>
<evidence type="ECO:0000313" key="1">
    <source>
        <dbReference type="EMBL" id="RUS76734.1"/>
    </source>
</evidence>
<dbReference type="EMBL" id="RQTK01000640">
    <property type="protein sequence ID" value="RUS76734.1"/>
    <property type="molecule type" value="Genomic_DNA"/>
</dbReference>